<keyword evidence="9" id="KW-1185">Reference proteome</keyword>
<dbReference type="InterPro" id="IPR033985">
    <property type="entry name" value="SusD-like_N"/>
</dbReference>
<dbReference type="EMBL" id="JBHLWO010000001">
    <property type="protein sequence ID" value="MFC0317118.1"/>
    <property type="molecule type" value="Genomic_DNA"/>
</dbReference>
<keyword evidence="3" id="KW-0732">Signal</keyword>
<keyword evidence="4" id="KW-0472">Membrane</keyword>
<evidence type="ECO:0000256" key="3">
    <source>
        <dbReference type="ARBA" id="ARBA00022729"/>
    </source>
</evidence>
<gene>
    <name evidence="8" type="ORF">ACFFI0_02310</name>
</gene>
<dbReference type="InterPro" id="IPR012944">
    <property type="entry name" value="SusD_RagB_dom"/>
</dbReference>
<dbReference type="Proteomes" id="UP001589774">
    <property type="component" value="Unassembled WGS sequence"/>
</dbReference>
<feature type="domain" description="SusD-like N-terminal" evidence="7">
    <location>
        <begin position="87"/>
        <end position="217"/>
    </location>
</feature>
<evidence type="ECO:0000256" key="5">
    <source>
        <dbReference type="ARBA" id="ARBA00023237"/>
    </source>
</evidence>
<evidence type="ECO:0000313" key="8">
    <source>
        <dbReference type="EMBL" id="MFC0317118.1"/>
    </source>
</evidence>
<comment type="similarity">
    <text evidence="2">Belongs to the SusD family.</text>
</comment>
<dbReference type="InterPro" id="IPR011990">
    <property type="entry name" value="TPR-like_helical_dom_sf"/>
</dbReference>
<dbReference type="SUPFAM" id="SSF48452">
    <property type="entry name" value="TPR-like"/>
    <property type="match status" value="1"/>
</dbReference>
<reference evidence="8 9" key="1">
    <citation type="submission" date="2024-09" db="EMBL/GenBank/DDBJ databases">
        <authorList>
            <person name="Sun Q."/>
            <person name="Mori K."/>
        </authorList>
    </citation>
    <scope>NUCLEOTIDE SEQUENCE [LARGE SCALE GENOMIC DNA]</scope>
    <source>
        <strain evidence="8 9">CCM 7765</strain>
    </source>
</reference>
<evidence type="ECO:0000256" key="1">
    <source>
        <dbReference type="ARBA" id="ARBA00004442"/>
    </source>
</evidence>
<evidence type="ECO:0000259" key="6">
    <source>
        <dbReference type="Pfam" id="PF07980"/>
    </source>
</evidence>
<accession>A0ABV6HE00</accession>
<organism evidence="8 9">
    <name type="scientific">Olivibacter oleidegradans</name>
    <dbReference type="NCBI Taxonomy" id="760123"/>
    <lineage>
        <taxon>Bacteria</taxon>
        <taxon>Pseudomonadati</taxon>
        <taxon>Bacteroidota</taxon>
        <taxon>Sphingobacteriia</taxon>
        <taxon>Sphingobacteriales</taxon>
        <taxon>Sphingobacteriaceae</taxon>
        <taxon>Olivibacter</taxon>
    </lineage>
</organism>
<feature type="domain" description="RagB/SusD" evidence="6">
    <location>
        <begin position="362"/>
        <end position="477"/>
    </location>
</feature>
<keyword evidence="5" id="KW-0998">Cell outer membrane</keyword>
<dbReference type="PROSITE" id="PS51257">
    <property type="entry name" value="PROKAR_LIPOPROTEIN"/>
    <property type="match status" value="1"/>
</dbReference>
<evidence type="ECO:0000259" key="7">
    <source>
        <dbReference type="Pfam" id="PF14322"/>
    </source>
</evidence>
<dbReference type="Pfam" id="PF07980">
    <property type="entry name" value="SusD_RagB"/>
    <property type="match status" value="1"/>
</dbReference>
<dbReference type="Pfam" id="PF14322">
    <property type="entry name" value="SusD-like_3"/>
    <property type="match status" value="1"/>
</dbReference>
<evidence type="ECO:0000256" key="2">
    <source>
        <dbReference type="ARBA" id="ARBA00006275"/>
    </source>
</evidence>
<dbReference type="CDD" id="cd08977">
    <property type="entry name" value="SusD"/>
    <property type="match status" value="1"/>
</dbReference>
<evidence type="ECO:0000313" key="9">
    <source>
        <dbReference type="Proteomes" id="UP001589774"/>
    </source>
</evidence>
<evidence type="ECO:0000256" key="4">
    <source>
        <dbReference type="ARBA" id="ARBA00023136"/>
    </source>
</evidence>
<comment type="subcellular location">
    <subcellularLocation>
        <location evidence="1">Cell outer membrane</location>
    </subcellularLocation>
</comment>
<dbReference type="Gene3D" id="1.25.40.390">
    <property type="match status" value="1"/>
</dbReference>
<name>A0ABV6HE00_9SPHI</name>
<comment type="caution">
    <text evidence="8">The sequence shown here is derived from an EMBL/GenBank/DDBJ whole genome shotgun (WGS) entry which is preliminary data.</text>
</comment>
<sequence>MKFINKTLIGLLTTMLLLSTGCEKFLTEEPTSDLTNTTVLQDVTGLNLLLQGTYRMMRDGNNGSSDNPATSSPLGIKLLSTVSGLDMMVNQEQVGNNWYFYTYSNQRYDATSGVTSTMWTTMYRVINNTNIILENVDQAIGGQSEKNAIKGQALALRARCYFNLVRMYQHTYIIAKDKPGVPLQLTSDLNPKARATVEEVYNQIIADLTNAETLLIDFNRPSINYYNVDVVNFLLAEVYLTIEDWVNAQKYANRIRTNYELMTTGEYKAGFSSPNKEWVLGYEQGSQDYWWYDSPACWFDFGQNNAPWQAEQILPSNYFVEVIMKDDPRALFIENPLYPGKYAATKFRELRDEPPYGHLYDFRAAEMYLVEAEAAARQNDLQTALQVLNTLQQERGAAVTSTSSQEALIDAILLERRKEMWGEGLEWFDILRLQLSVERTSAQGHYQNVSVPKNSNKLILMIPEKEVINNRSLEQNPNPSQVPVFVP</sequence>
<protein>
    <submittedName>
        <fullName evidence="8">RagB/SusD family nutrient uptake outer membrane protein</fullName>
    </submittedName>
</protein>
<dbReference type="RefSeq" id="WP_130854830.1">
    <property type="nucleotide sequence ID" value="NZ_JBHLWO010000001.1"/>
</dbReference>
<proteinExistence type="inferred from homology"/>